<keyword evidence="2" id="KW-1185">Reference proteome</keyword>
<reference evidence="1" key="1">
    <citation type="submission" date="2021-09" db="EMBL/GenBank/DDBJ databases">
        <title>The genome of Mauremys mutica provides insights into the evolution of semi-aquatic lifestyle.</title>
        <authorList>
            <person name="Gong S."/>
            <person name="Gao Y."/>
        </authorList>
    </citation>
    <scope>NUCLEOTIDE SEQUENCE</scope>
    <source>
        <strain evidence="1">MM-2020</strain>
        <tissue evidence="1">Muscle</tissue>
    </source>
</reference>
<comment type="caution">
    <text evidence="1">The sequence shown here is derived from an EMBL/GenBank/DDBJ whole genome shotgun (WGS) entry which is preliminary data.</text>
</comment>
<evidence type="ECO:0000313" key="1">
    <source>
        <dbReference type="EMBL" id="KAH1174705.1"/>
    </source>
</evidence>
<proteinExistence type="predicted"/>
<evidence type="ECO:0000313" key="2">
    <source>
        <dbReference type="Proteomes" id="UP000827986"/>
    </source>
</evidence>
<name>A0A9D4AZN6_9SAUR</name>
<accession>A0A9D4AZN6</accession>
<dbReference type="EMBL" id="JAHDVG010000479">
    <property type="protein sequence ID" value="KAH1174705.1"/>
    <property type="molecule type" value="Genomic_DNA"/>
</dbReference>
<gene>
    <name evidence="1" type="ORF">KIL84_008696</name>
</gene>
<protein>
    <submittedName>
        <fullName evidence="1">Uncharacterized protein</fullName>
    </submittedName>
</protein>
<dbReference type="AlphaFoldDB" id="A0A9D4AZN6"/>
<sequence>MLFKTSGGISKLAGPERLLDHICPQWQHLAGIHNKKLFNPSIQLFNIAPDLRAEVPSPGLSDWVSTWLSGAACSFDSASDFCERKRSWLSEELPSFSYFSLPSPGQRWTVPKGMTVQTHDK</sequence>
<dbReference type="Proteomes" id="UP000827986">
    <property type="component" value="Unassembled WGS sequence"/>
</dbReference>
<organism evidence="1 2">
    <name type="scientific">Mauremys mutica</name>
    <name type="common">yellowpond turtle</name>
    <dbReference type="NCBI Taxonomy" id="74926"/>
    <lineage>
        <taxon>Eukaryota</taxon>
        <taxon>Metazoa</taxon>
        <taxon>Chordata</taxon>
        <taxon>Craniata</taxon>
        <taxon>Vertebrata</taxon>
        <taxon>Euteleostomi</taxon>
        <taxon>Archelosauria</taxon>
        <taxon>Testudinata</taxon>
        <taxon>Testudines</taxon>
        <taxon>Cryptodira</taxon>
        <taxon>Durocryptodira</taxon>
        <taxon>Testudinoidea</taxon>
        <taxon>Geoemydidae</taxon>
        <taxon>Geoemydinae</taxon>
        <taxon>Mauremys</taxon>
    </lineage>
</organism>